<evidence type="ECO:0000313" key="2">
    <source>
        <dbReference type="Proteomes" id="UP000708208"/>
    </source>
</evidence>
<gene>
    <name evidence="1" type="ORF">AFUS01_LOCUS21090</name>
</gene>
<name>A0A8J2KVS6_9HEXA</name>
<accession>A0A8J2KVS6</accession>
<reference evidence="1" key="1">
    <citation type="submission" date="2021-06" db="EMBL/GenBank/DDBJ databases">
        <authorList>
            <person name="Hodson N. C."/>
            <person name="Mongue J. A."/>
            <person name="Jaron S. K."/>
        </authorList>
    </citation>
    <scope>NUCLEOTIDE SEQUENCE</scope>
</reference>
<dbReference type="AlphaFoldDB" id="A0A8J2KVS6"/>
<proteinExistence type="predicted"/>
<protein>
    <submittedName>
        <fullName evidence="1">Uncharacterized protein</fullName>
    </submittedName>
</protein>
<dbReference type="EMBL" id="CAJVCH010234333">
    <property type="protein sequence ID" value="CAG7732581.1"/>
    <property type="molecule type" value="Genomic_DNA"/>
</dbReference>
<keyword evidence="2" id="KW-1185">Reference proteome</keyword>
<sequence length="17" mass="1752">MAKIFALVVIFACAAIA</sequence>
<comment type="caution">
    <text evidence="1">The sequence shown here is derived from an EMBL/GenBank/DDBJ whole genome shotgun (WGS) entry which is preliminary data.</text>
</comment>
<dbReference type="Proteomes" id="UP000708208">
    <property type="component" value="Unassembled WGS sequence"/>
</dbReference>
<evidence type="ECO:0000313" key="1">
    <source>
        <dbReference type="EMBL" id="CAG7732581.1"/>
    </source>
</evidence>
<organism evidence="1 2">
    <name type="scientific">Allacma fusca</name>
    <dbReference type="NCBI Taxonomy" id="39272"/>
    <lineage>
        <taxon>Eukaryota</taxon>
        <taxon>Metazoa</taxon>
        <taxon>Ecdysozoa</taxon>
        <taxon>Arthropoda</taxon>
        <taxon>Hexapoda</taxon>
        <taxon>Collembola</taxon>
        <taxon>Symphypleona</taxon>
        <taxon>Sminthuridae</taxon>
        <taxon>Allacma</taxon>
    </lineage>
</organism>
<feature type="non-terminal residue" evidence="1">
    <location>
        <position position="1"/>
    </location>
</feature>